<organism evidence="1 2">
    <name type="scientific">Hyalomma asiaticum</name>
    <name type="common">Tick</name>
    <dbReference type="NCBI Taxonomy" id="266040"/>
    <lineage>
        <taxon>Eukaryota</taxon>
        <taxon>Metazoa</taxon>
        <taxon>Ecdysozoa</taxon>
        <taxon>Arthropoda</taxon>
        <taxon>Chelicerata</taxon>
        <taxon>Arachnida</taxon>
        <taxon>Acari</taxon>
        <taxon>Parasitiformes</taxon>
        <taxon>Ixodida</taxon>
        <taxon>Ixodoidea</taxon>
        <taxon>Ixodidae</taxon>
        <taxon>Hyalomminae</taxon>
        <taxon>Hyalomma</taxon>
    </lineage>
</organism>
<evidence type="ECO:0000313" key="2">
    <source>
        <dbReference type="Proteomes" id="UP000821845"/>
    </source>
</evidence>
<evidence type="ECO:0000313" key="1">
    <source>
        <dbReference type="EMBL" id="KAH6946010.1"/>
    </source>
</evidence>
<dbReference type="Proteomes" id="UP000821845">
    <property type="component" value="Chromosome 1"/>
</dbReference>
<reference evidence="1" key="1">
    <citation type="submission" date="2020-05" db="EMBL/GenBank/DDBJ databases">
        <title>Large-scale comparative analyses of tick genomes elucidate their genetic diversity and vector capacities.</title>
        <authorList>
            <person name="Jia N."/>
            <person name="Wang J."/>
            <person name="Shi W."/>
            <person name="Du L."/>
            <person name="Sun Y."/>
            <person name="Zhan W."/>
            <person name="Jiang J."/>
            <person name="Wang Q."/>
            <person name="Zhang B."/>
            <person name="Ji P."/>
            <person name="Sakyi L.B."/>
            <person name="Cui X."/>
            <person name="Yuan T."/>
            <person name="Jiang B."/>
            <person name="Yang W."/>
            <person name="Lam T.T.-Y."/>
            <person name="Chang Q."/>
            <person name="Ding S."/>
            <person name="Wang X."/>
            <person name="Zhu J."/>
            <person name="Ruan X."/>
            <person name="Zhao L."/>
            <person name="Wei J."/>
            <person name="Que T."/>
            <person name="Du C."/>
            <person name="Cheng J."/>
            <person name="Dai P."/>
            <person name="Han X."/>
            <person name="Huang E."/>
            <person name="Gao Y."/>
            <person name="Liu J."/>
            <person name="Shao H."/>
            <person name="Ye R."/>
            <person name="Li L."/>
            <person name="Wei W."/>
            <person name="Wang X."/>
            <person name="Wang C."/>
            <person name="Yang T."/>
            <person name="Huo Q."/>
            <person name="Li W."/>
            <person name="Guo W."/>
            <person name="Chen H."/>
            <person name="Zhou L."/>
            <person name="Ni X."/>
            <person name="Tian J."/>
            <person name="Zhou Y."/>
            <person name="Sheng Y."/>
            <person name="Liu T."/>
            <person name="Pan Y."/>
            <person name="Xia L."/>
            <person name="Li J."/>
            <person name="Zhao F."/>
            <person name="Cao W."/>
        </authorList>
    </citation>
    <scope>NUCLEOTIDE SEQUENCE</scope>
    <source>
        <strain evidence="1">Hyas-2018</strain>
    </source>
</reference>
<comment type="caution">
    <text evidence="1">The sequence shown here is derived from an EMBL/GenBank/DDBJ whole genome shotgun (WGS) entry which is preliminary data.</text>
</comment>
<accession>A0ACB7TG62</accession>
<dbReference type="EMBL" id="CM023481">
    <property type="protein sequence ID" value="KAH6946010.1"/>
    <property type="molecule type" value="Genomic_DNA"/>
</dbReference>
<gene>
    <name evidence="1" type="ORF">HPB50_011130</name>
</gene>
<proteinExistence type="predicted"/>
<keyword evidence="2" id="KW-1185">Reference proteome</keyword>
<name>A0ACB7TG62_HYAAI</name>
<sequence length="264" mass="28491">MAFSLNPTKCVLKGYSDVLDGRLIRFVDELPASVPVCSLCSVVPFEHYSLSCNHVYCSPCFFEIVMRYSGNVRCLIDGKVDVAQFQEMPSATAYFDNLRGLLAYCFNRDSGCSYIGTLEELQVHVRDCYEVSCSLCSARMPLSLLAGHVEAAHSAATPTASRNLKRGHEQVVVPFTNAPSNVLLEVADGEPAPKALEPPTEPPMVEKRAVPEEKDGSKAELADMATDGIQMAASSVAMRSPHDEAGNLDKELETAGKGRPGEGG</sequence>
<protein>
    <submittedName>
        <fullName evidence="1">Uncharacterized protein</fullName>
    </submittedName>
</protein>